<feature type="binding site" evidence="1">
    <location>
        <begin position="199"/>
        <end position="206"/>
    </location>
    <ligand>
        <name>ATP</name>
        <dbReference type="ChEBI" id="CHEBI:30616"/>
    </ligand>
</feature>
<gene>
    <name evidence="4" type="ORF">EUAN_23540</name>
</gene>
<reference evidence="4 5" key="1">
    <citation type="submission" date="2016-09" db="EMBL/GenBank/DDBJ databases">
        <title>Genome sequence of Eubacterium angustum.</title>
        <authorList>
            <person name="Poehlein A."/>
            <person name="Daniel R."/>
        </authorList>
    </citation>
    <scope>NUCLEOTIDE SEQUENCE [LARGE SCALE GENOMIC DNA]</scope>
    <source>
        <strain evidence="4 5">DSM 1989</strain>
    </source>
</reference>
<evidence type="ECO:0000256" key="1">
    <source>
        <dbReference type="PIRSR" id="PIRSR640198-2"/>
    </source>
</evidence>
<accession>A0A1S1V3P4</accession>
<dbReference type="EMBL" id="MKIE01000018">
    <property type="protein sequence ID" value="OHW61273.1"/>
    <property type="molecule type" value="Genomic_DNA"/>
</dbReference>
<dbReference type="GO" id="GO:0005524">
    <property type="term" value="F:ATP binding"/>
    <property type="evidence" value="ECO:0007669"/>
    <property type="project" value="UniProtKB-KW"/>
</dbReference>
<dbReference type="Pfam" id="PF02661">
    <property type="entry name" value="Fic"/>
    <property type="match status" value="1"/>
</dbReference>
<protein>
    <submittedName>
        <fullName evidence="4">Fic/DOC family protein</fullName>
    </submittedName>
</protein>
<sequence>MRNTRLKPINGKKGAENREARFPLFQIRLRFAGDYNNTEVLKITERIEDLIFKLSKSLSNYIYNISSQEGNNMTLPDIETLVQGYSVGGYTLKEEQEVINLLTAYKYTIGLVRSGEFTLSKKLLLKIHSMTGYGITKVWGEFRSESVAIGGTINYRCPDHELLEQRFEEGFKSRVERYSGKELAIELFLWLCYSQFFIDCNKRTARIFINGYLINEGLGIFDIPIKKVREYNRLMCRYYDTLEKEKVKRFLLGCIE</sequence>
<keyword evidence="5" id="KW-1185">Reference proteome</keyword>
<dbReference type="PANTHER" id="PTHR13504">
    <property type="entry name" value="FIDO DOMAIN-CONTAINING PROTEIN DDB_G0283145"/>
    <property type="match status" value="1"/>
</dbReference>
<feature type="site" description="Important for autoinhibition of adenylyltransferase activity" evidence="2">
    <location>
        <position position="69"/>
    </location>
</feature>
<organism evidence="4 5">
    <name type="scientific">Andreesenia angusta</name>
    <dbReference type="NCBI Taxonomy" id="39480"/>
    <lineage>
        <taxon>Bacteria</taxon>
        <taxon>Bacillati</taxon>
        <taxon>Bacillota</taxon>
        <taxon>Tissierellia</taxon>
        <taxon>Tissierellales</taxon>
        <taxon>Gottschalkiaceae</taxon>
        <taxon>Andreesenia</taxon>
    </lineage>
</organism>
<dbReference type="Proteomes" id="UP000180254">
    <property type="component" value="Unassembled WGS sequence"/>
</dbReference>
<dbReference type="InterPro" id="IPR036597">
    <property type="entry name" value="Fido-like_dom_sf"/>
</dbReference>
<dbReference type="AlphaFoldDB" id="A0A1S1V3P4"/>
<evidence type="ECO:0000259" key="3">
    <source>
        <dbReference type="PROSITE" id="PS51459"/>
    </source>
</evidence>
<evidence type="ECO:0000313" key="5">
    <source>
        <dbReference type="Proteomes" id="UP000180254"/>
    </source>
</evidence>
<dbReference type="PROSITE" id="PS51459">
    <property type="entry name" value="FIDO"/>
    <property type="match status" value="1"/>
</dbReference>
<keyword evidence="1" id="KW-0547">Nucleotide-binding</keyword>
<dbReference type="SUPFAM" id="SSF140931">
    <property type="entry name" value="Fic-like"/>
    <property type="match status" value="1"/>
</dbReference>
<name>A0A1S1V3P4_9FIRM</name>
<comment type="caution">
    <text evidence="4">The sequence shown here is derived from an EMBL/GenBank/DDBJ whole genome shotgun (WGS) entry which is preliminary data.</text>
</comment>
<dbReference type="InterPro" id="IPR003812">
    <property type="entry name" value="Fido"/>
</dbReference>
<dbReference type="Gene3D" id="1.10.3290.10">
    <property type="entry name" value="Fido-like domain"/>
    <property type="match status" value="1"/>
</dbReference>
<dbReference type="STRING" id="39480.EUAN_23540"/>
<dbReference type="PANTHER" id="PTHR13504:SF38">
    <property type="entry name" value="FIDO DOMAIN-CONTAINING PROTEIN"/>
    <property type="match status" value="1"/>
</dbReference>
<dbReference type="InterPro" id="IPR040198">
    <property type="entry name" value="Fido_containing"/>
</dbReference>
<keyword evidence="1" id="KW-0067">ATP-binding</keyword>
<proteinExistence type="predicted"/>
<evidence type="ECO:0000313" key="4">
    <source>
        <dbReference type="EMBL" id="OHW61273.1"/>
    </source>
</evidence>
<evidence type="ECO:0000256" key="2">
    <source>
        <dbReference type="PIRSR" id="PIRSR640198-3"/>
    </source>
</evidence>
<feature type="domain" description="Fido" evidence="3">
    <location>
        <begin position="119"/>
        <end position="253"/>
    </location>
</feature>